<keyword evidence="2" id="KW-1185">Reference proteome</keyword>
<comment type="caution">
    <text evidence="1">The sequence shown here is derived from an EMBL/GenBank/DDBJ whole genome shotgun (WGS) entry which is preliminary data.</text>
</comment>
<organism evidence="1 2">
    <name type="scientific">Hibiscus sabdariffa</name>
    <name type="common">roselle</name>
    <dbReference type="NCBI Taxonomy" id="183260"/>
    <lineage>
        <taxon>Eukaryota</taxon>
        <taxon>Viridiplantae</taxon>
        <taxon>Streptophyta</taxon>
        <taxon>Embryophyta</taxon>
        <taxon>Tracheophyta</taxon>
        <taxon>Spermatophyta</taxon>
        <taxon>Magnoliopsida</taxon>
        <taxon>eudicotyledons</taxon>
        <taxon>Gunneridae</taxon>
        <taxon>Pentapetalae</taxon>
        <taxon>rosids</taxon>
        <taxon>malvids</taxon>
        <taxon>Malvales</taxon>
        <taxon>Malvaceae</taxon>
        <taxon>Malvoideae</taxon>
        <taxon>Hibiscus</taxon>
    </lineage>
</organism>
<gene>
    <name evidence="1" type="ORF">V6N12_019589</name>
</gene>
<evidence type="ECO:0000313" key="1">
    <source>
        <dbReference type="EMBL" id="KAK8480526.1"/>
    </source>
</evidence>
<protein>
    <submittedName>
        <fullName evidence="1">Uncharacterized protein</fullName>
    </submittedName>
</protein>
<reference evidence="1 2" key="1">
    <citation type="journal article" date="2024" name="G3 (Bethesda)">
        <title>Genome assembly of Hibiscus sabdariffa L. provides insights into metabolisms of medicinal natural products.</title>
        <authorList>
            <person name="Kim T."/>
        </authorList>
    </citation>
    <scope>NUCLEOTIDE SEQUENCE [LARGE SCALE GENOMIC DNA]</scope>
    <source>
        <strain evidence="1">TK-2024</strain>
        <tissue evidence="1">Old leaves</tissue>
    </source>
</reference>
<sequence>MLSDDEPCDLWGYSLEDDNSVADWLAKIGNDSELHEQLFLTLPMVVMMLLQKDLDRSDEAERTGRPPSIGIGV</sequence>
<accession>A0ABR1ZJP6</accession>
<dbReference type="Proteomes" id="UP001472677">
    <property type="component" value="Unassembled WGS sequence"/>
</dbReference>
<proteinExistence type="predicted"/>
<dbReference type="EMBL" id="JBBPBM010002034">
    <property type="protein sequence ID" value="KAK8480526.1"/>
    <property type="molecule type" value="Genomic_DNA"/>
</dbReference>
<name>A0ABR1ZJP6_9ROSI</name>
<evidence type="ECO:0000313" key="2">
    <source>
        <dbReference type="Proteomes" id="UP001472677"/>
    </source>
</evidence>